<name>A0A6A6QLV2_9PEZI</name>
<dbReference type="Proteomes" id="UP000799750">
    <property type="component" value="Unassembled WGS sequence"/>
</dbReference>
<feature type="compositionally biased region" description="Polar residues" evidence="2">
    <location>
        <begin position="1"/>
        <end position="14"/>
    </location>
</feature>
<keyword evidence="1" id="KW-0175">Coiled coil</keyword>
<evidence type="ECO:0000313" key="4">
    <source>
        <dbReference type="Proteomes" id="UP000799750"/>
    </source>
</evidence>
<feature type="coiled-coil region" evidence="1">
    <location>
        <begin position="280"/>
        <end position="326"/>
    </location>
</feature>
<proteinExistence type="predicted"/>
<feature type="region of interest" description="Disordered" evidence="2">
    <location>
        <begin position="127"/>
        <end position="155"/>
    </location>
</feature>
<dbReference type="OrthoDB" id="10453651at2759"/>
<evidence type="ECO:0000313" key="3">
    <source>
        <dbReference type="EMBL" id="KAF2493046.1"/>
    </source>
</evidence>
<feature type="region of interest" description="Disordered" evidence="2">
    <location>
        <begin position="1"/>
        <end position="113"/>
    </location>
</feature>
<accession>A0A6A6QLV2</accession>
<feature type="compositionally biased region" description="Basic and acidic residues" evidence="2">
    <location>
        <begin position="88"/>
        <end position="98"/>
    </location>
</feature>
<dbReference type="EMBL" id="MU004193">
    <property type="protein sequence ID" value="KAF2493046.1"/>
    <property type="molecule type" value="Genomic_DNA"/>
</dbReference>
<gene>
    <name evidence="3" type="ORF">BU16DRAFT_529273</name>
</gene>
<evidence type="ECO:0000256" key="1">
    <source>
        <dbReference type="SAM" id="Coils"/>
    </source>
</evidence>
<keyword evidence="4" id="KW-1185">Reference proteome</keyword>
<sequence>MNASPSRSQLSMMSASLDKTGAAHPRNLTTAVKEAHGLGIAGAAPDHSQEPMDESSSSDDLGARAGAEYPGQAAVSHRSARGGPAAAHDSRSRMDNIHHGRSHHSRPRNVAIKQELLEDMPFTIQRVYGPPIPHPMPDPATLNQRDGNGTKHKLSDEVQGNEITDATDRRRIRRKLSDEDRSVNDARMQSFVALSAPSFQPPSSAPERRTPVHPQGSFDDGRVPSSSAPDGRPTLTPTLTPGSSFNNGTHASPRLRTPHDTPPTSQVSRDWGRILNVPRFEHLNTEQRRAERQRAALRLQYVQAQREALEVAVKLKITEADELREQLIMLNITTGSSAVTYAADC</sequence>
<protein>
    <submittedName>
        <fullName evidence="3">Uncharacterized protein</fullName>
    </submittedName>
</protein>
<evidence type="ECO:0000256" key="2">
    <source>
        <dbReference type="SAM" id="MobiDB-lite"/>
    </source>
</evidence>
<feature type="region of interest" description="Disordered" evidence="2">
    <location>
        <begin position="194"/>
        <end position="269"/>
    </location>
</feature>
<dbReference type="AlphaFoldDB" id="A0A6A6QLV2"/>
<reference evidence="3" key="1">
    <citation type="journal article" date="2020" name="Stud. Mycol.">
        <title>101 Dothideomycetes genomes: a test case for predicting lifestyles and emergence of pathogens.</title>
        <authorList>
            <person name="Haridas S."/>
            <person name="Albert R."/>
            <person name="Binder M."/>
            <person name="Bloem J."/>
            <person name="Labutti K."/>
            <person name="Salamov A."/>
            <person name="Andreopoulos B."/>
            <person name="Baker S."/>
            <person name="Barry K."/>
            <person name="Bills G."/>
            <person name="Bluhm B."/>
            <person name="Cannon C."/>
            <person name="Castanera R."/>
            <person name="Culley D."/>
            <person name="Daum C."/>
            <person name="Ezra D."/>
            <person name="Gonzalez J."/>
            <person name="Henrissat B."/>
            <person name="Kuo A."/>
            <person name="Liang C."/>
            <person name="Lipzen A."/>
            <person name="Lutzoni F."/>
            <person name="Magnuson J."/>
            <person name="Mondo S."/>
            <person name="Nolan M."/>
            <person name="Ohm R."/>
            <person name="Pangilinan J."/>
            <person name="Park H.-J."/>
            <person name="Ramirez L."/>
            <person name="Alfaro M."/>
            <person name="Sun H."/>
            <person name="Tritt A."/>
            <person name="Yoshinaga Y."/>
            <person name="Zwiers L.-H."/>
            <person name="Turgeon B."/>
            <person name="Goodwin S."/>
            <person name="Spatafora J."/>
            <person name="Crous P."/>
            <person name="Grigoriev I."/>
        </authorList>
    </citation>
    <scope>NUCLEOTIDE SEQUENCE</scope>
    <source>
        <strain evidence="3">CBS 269.34</strain>
    </source>
</reference>
<organism evidence="3 4">
    <name type="scientific">Lophium mytilinum</name>
    <dbReference type="NCBI Taxonomy" id="390894"/>
    <lineage>
        <taxon>Eukaryota</taxon>
        <taxon>Fungi</taxon>
        <taxon>Dikarya</taxon>
        <taxon>Ascomycota</taxon>
        <taxon>Pezizomycotina</taxon>
        <taxon>Dothideomycetes</taxon>
        <taxon>Pleosporomycetidae</taxon>
        <taxon>Mytilinidiales</taxon>
        <taxon>Mytilinidiaceae</taxon>
        <taxon>Lophium</taxon>
    </lineage>
</organism>